<organism evidence="2 3">
    <name type="scientific">Saccharicrinis carchari</name>
    <dbReference type="NCBI Taxonomy" id="1168039"/>
    <lineage>
        <taxon>Bacteria</taxon>
        <taxon>Pseudomonadati</taxon>
        <taxon>Bacteroidota</taxon>
        <taxon>Bacteroidia</taxon>
        <taxon>Marinilabiliales</taxon>
        <taxon>Marinilabiliaceae</taxon>
        <taxon>Saccharicrinis</taxon>
    </lineage>
</organism>
<reference evidence="2 3" key="1">
    <citation type="submission" date="2017-05" db="EMBL/GenBank/DDBJ databases">
        <authorList>
            <person name="Varghese N."/>
            <person name="Submissions S."/>
        </authorList>
    </citation>
    <scope>NUCLEOTIDE SEQUENCE [LARGE SCALE GENOMIC DNA]</scope>
    <source>
        <strain evidence="2 3">DSM 27040</strain>
    </source>
</reference>
<dbReference type="Gene3D" id="3.40.50.2000">
    <property type="entry name" value="Glycogen Phosphorylase B"/>
    <property type="match status" value="2"/>
</dbReference>
<keyword evidence="2" id="KW-0808">Transferase</keyword>
<dbReference type="InterPro" id="IPR001296">
    <property type="entry name" value="Glyco_trans_1"/>
</dbReference>
<feature type="domain" description="Glycosyl transferase family 1" evidence="1">
    <location>
        <begin position="228"/>
        <end position="377"/>
    </location>
</feature>
<name>A0A521AKR1_SACCC</name>
<dbReference type="PANTHER" id="PTHR12526">
    <property type="entry name" value="GLYCOSYLTRANSFERASE"/>
    <property type="match status" value="1"/>
</dbReference>
<dbReference type="SUPFAM" id="SSF53756">
    <property type="entry name" value="UDP-Glycosyltransferase/glycogen phosphorylase"/>
    <property type="match status" value="1"/>
</dbReference>
<accession>A0A521AKR1</accession>
<dbReference type="Pfam" id="PF00534">
    <property type="entry name" value="Glycos_transf_1"/>
    <property type="match status" value="1"/>
</dbReference>
<keyword evidence="3" id="KW-1185">Reference proteome</keyword>
<dbReference type="RefSeq" id="WP_185957390.1">
    <property type="nucleotide sequence ID" value="NZ_FXTB01000001.1"/>
</dbReference>
<protein>
    <submittedName>
        <fullName evidence="2">Glycosyltransferase involved in cell wall bisynthesis</fullName>
    </submittedName>
</protein>
<dbReference type="EMBL" id="FXTB01000001">
    <property type="protein sequence ID" value="SMO35385.1"/>
    <property type="molecule type" value="Genomic_DNA"/>
</dbReference>
<evidence type="ECO:0000313" key="3">
    <source>
        <dbReference type="Proteomes" id="UP000319040"/>
    </source>
</evidence>
<gene>
    <name evidence="2" type="ORF">SAMN06265379_101220</name>
</gene>
<evidence type="ECO:0000259" key="1">
    <source>
        <dbReference type="Pfam" id="PF00534"/>
    </source>
</evidence>
<sequence length="411" mass="47015">MKVLHINTHAHGGAFNGAYRLHCALLKNGVKSKMLVLDDSAVPSTSLKEVYTYNEPFRKPNVLNRISTRMGWPVTAQQKRWNTIKCLKGQYEIISFPFSDYDITQSKEFQEADIINFHWFANFLDYQSFFKKCKKPIVITLRDLFSIQGIFHYNNDLVVNQKKFGEVEDAMRLFKSKAISKRRSTITIVGISQWITEQSLVSNIHKHFEHKTISNCIDTNQYQLYDKKALKKEFNISENHTVFSFVSDGVLNNRKGVDILVDAIKKMENNENITFLTVGRGQVPQLPFNIVHRHLGSLNQYELNKVYSVSDAFIFPTKEEALGNVMLEAMACGTPVIGTLVGGLLDVIKPGLNGLFSKDVSAEGIKTAIKEFIEIKNTFDSQKIRSYIQENFSEDLIAKNYTKLYNKILKK</sequence>
<dbReference type="GO" id="GO:0016757">
    <property type="term" value="F:glycosyltransferase activity"/>
    <property type="evidence" value="ECO:0007669"/>
    <property type="project" value="InterPro"/>
</dbReference>
<dbReference type="AlphaFoldDB" id="A0A521AKR1"/>
<proteinExistence type="predicted"/>
<dbReference type="PANTHER" id="PTHR12526:SF637">
    <property type="entry name" value="GLYCOSYLTRANSFERASE EPSF-RELATED"/>
    <property type="match status" value="1"/>
</dbReference>
<evidence type="ECO:0000313" key="2">
    <source>
        <dbReference type="EMBL" id="SMO35385.1"/>
    </source>
</evidence>
<dbReference type="Proteomes" id="UP000319040">
    <property type="component" value="Unassembled WGS sequence"/>
</dbReference>